<evidence type="ECO:0000313" key="2">
    <source>
        <dbReference type="Proteomes" id="UP001061298"/>
    </source>
</evidence>
<dbReference type="EMBL" id="CP106793">
    <property type="protein sequence ID" value="UXY20994.1"/>
    <property type="molecule type" value="Genomic_DNA"/>
</dbReference>
<name>A0ABY6E2V0_9ACTN</name>
<keyword evidence="1" id="KW-0808">Transferase</keyword>
<protein>
    <submittedName>
        <fullName evidence="1">Class I SAM-dependent methyltransferase</fullName>
    </submittedName>
</protein>
<dbReference type="GO" id="GO:0008168">
    <property type="term" value="F:methyltransferase activity"/>
    <property type="evidence" value="ECO:0007669"/>
    <property type="project" value="UniProtKB-KW"/>
</dbReference>
<accession>A0ABY6E2V0</accession>
<gene>
    <name evidence="1" type="ORF">N8I84_21620</name>
</gene>
<dbReference type="Proteomes" id="UP001061298">
    <property type="component" value="Chromosome"/>
</dbReference>
<dbReference type="RefSeq" id="WP_263231029.1">
    <property type="nucleotide sequence ID" value="NZ_CP106793.1"/>
</dbReference>
<proteinExistence type="predicted"/>
<keyword evidence="1" id="KW-0489">Methyltransferase</keyword>
<dbReference type="GO" id="GO:0032259">
    <property type="term" value="P:methylation"/>
    <property type="evidence" value="ECO:0007669"/>
    <property type="project" value="UniProtKB-KW"/>
</dbReference>
<sequence length="239" mass="27099">MAVIETMKQSLRRLPLTGSAADVLSKMVSKHCFPGSREYWERRYAQGGTSGCGSEGALAQFKAQILNTFVKENSVSSVIEFGCGDGRQLRLAAYPRYLGVDVSETGLRKAMREFSGDTTKSFLGYDPRTFRDEARFLTADLSLSLDVIYHLVEDEIYLLHLEHIFGAARRFVILYTSDSSSLDVHEYVPPHVRHRPVTRDIEKKFPGWRLRERVKNAYPHTGGDGRLTSFANFYIYEAV</sequence>
<dbReference type="InterPro" id="IPR029063">
    <property type="entry name" value="SAM-dependent_MTases_sf"/>
</dbReference>
<dbReference type="SUPFAM" id="SSF53335">
    <property type="entry name" value="S-adenosyl-L-methionine-dependent methyltransferases"/>
    <property type="match status" value="1"/>
</dbReference>
<keyword evidence="2" id="KW-1185">Reference proteome</keyword>
<reference evidence="1" key="1">
    <citation type="submission" date="2022-10" db="EMBL/GenBank/DDBJ databases">
        <authorList>
            <person name="Mo P."/>
        </authorList>
    </citation>
    <scope>NUCLEOTIDE SEQUENCE</scope>
    <source>
        <strain evidence="1">HUAS 13-4</strain>
    </source>
</reference>
<organism evidence="1 2">
    <name type="scientific">Streptomyces cynarae</name>
    <dbReference type="NCBI Taxonomy" id="2981134"/>
    <lineage>
        <taxon>Bacteria</taxon>
        <taxon>Bacillati</taxon>
        <taxon>Actinomycetota</taxon>
        <taxon>Actinomycetes</taxon>
        <taxon>Kitasatosporales</taxon>
        <taxon>Streptomycetaceae</taxon>
        <taxon>Streptomyces</taxon>
    </lineage>
</organism>
<dbReference type="Gene3D" id="3.40.50.150">
    <property type="entry name" value="Vaccinia Virus protein VP39"/>
    <property type="match status" value="1"/>
</dbReference>
<evidence type="ECO:0000313" key="1">
    <source>
        <dbReference type="EMBL" id="UXY20994.1"/>
    </source>
</evidence>